<evidence type="ECO:0000256" key="7">
    <source>
        <dbReference type="SAM" id="SignalP"/>
    </source>
</evidence>
<dbReference type="Pfam" id="PF00445">
    <property type="entry name" value="Ribonuclease_T2"/>
    <property type="match status" value="1"/>
</dbReference>
<dbReference type="SUPFAM" id="SSF55895">
    <property type="entry name" value="Ribonuclease Rh-like"/>
    <property type="match status" value="1"/>
</dbReference>
<dbReference type="STRING" id="425264.A0A3G2S6C6"/>
<feature type="chain" id="PRO_5018278079" description="ribonuclease T2" evidence="7">
    <location>
        <begin position="21"/>
        <end position="334"/>
    </location>
</feature>
<dbReference type="Proteomes" id="UP000269793">
    <property type="component" value="Chromosome V"/>
</dbReference>
<dbReference type="PROSITE" id="PS00530">
    <property type="entry name" value="RNASE_T2_1"/>
    <property type="match status" value="1"/>
</dbReference>
<name>A0A3G2S6C6_MALR7</name>
<dbReference type="EC" id="4.6.1.19" evidence="2"/>
<dbReference type="EMBL" id="CP033152">
    <property type="protein sequence ID" value="AYO43663.1"/>
    <property type="molecule type" value="Genomic_DNA"/>
</dbReference>
<dbReference type="CDD" id="cd01061">
    <property type="entry name" value="RNase_T2_euk"/>
    <property type="match status" value="1"/>
</dbReference>
<evidence type="ECO:0000256" key="3">
    <source>
        <dbReference type="ARBA" id="ARBA00023157"/>
    </source>
</evidence>
<dbReference type="PROSITE" id="PS00531">
    <property type="entry name" value="RNASE_T2_2"/>
    <property type="match status" value="1"/>
</dbReference>
<dbReference type="InterPro" id="IPR018188">
    <property type="entry name" value="RNase_T2_His_AS_1"/>
</dbReference>
<evidence type="ECO:0000313" key="8">
    <source>
        <dbReference type="EMBL" id="AYO43663.1"/>
    </source>
</evidence>
<accession>A0A3G2S6C6</accession>
<proteinExistence type="inferred from homology"/>
<dbReference type="GO" id="GO:0033897">
    <property type="term" value="F:ribonuclease T2 activity"/>
    <property type="evidence" value="ECO:0007669"/>
    <property type="project" value="UniProtKB-EC"/>
</dbReference>
<protein>
    <recommendedName>
        <fullName evidence="2">ribonuclease T2</fullName>
        <ecNumber evidence="2">4.6.1.19</ecNumber>
    </recommendedName>
</protein>
<evidence type="ECO:0000256" key="2">
    <source>
        <dbReference type="ARBA" id="ARBA00012571"/>
    </source>
</evidence>
<dbReference type="InterPro" id="IPR033697">
    <property type="entry name" value="Ribonuclease_T2_eukaryotic"/>
</dbReference>
<dbReference type="OrthoDB" id="435754at2759"/>
<dbReference type="PANTHER" id="PTHR11240:SF17">
    <property type="entry name" value="RIBONUCLEASE T2"/>
    <property type="match status" value="1"/>
</dbReference>
<dbReference type="Gene3D" id="3.90.730.10">
    <property type="entry name" value="Ribonuclease T2-like"/>
    <property type="match status" value="1"/>
</dbReference>
<dbReference type="GO" id="GO:0006401">
    <property type="term" value="P:RNA catabolic process"/>
    <property type="evidence" value="ECO:0007669"/>
    <property type="project" value="TreeGrafter"/>
</dbReference>
<dbReference type="InterPro" id="IPR001568">
    <property type="entry name" value="RNase_T2-like"/>
</dbReference>
<dbReference type="GO" id="GO:0016787">
    <property type="term" value="F:hydrolase activity"/>
    <property type="evidence" value="ECO:0007669"/>
    <property type="project" value="UniProtKB-KW"/>
</dbReference>
<keyword evidence="8" id="KW-0378">Hydrolase</keyword>
<dbReference type="AlphaFoldDB" id="A0A3G2S6C6"/>
<feature type="active site" evidence="4">
    <location>
        <position position="91"/>
    </location>
</feature>
<evidence type="ECO:0000256" key="4">
    <source>
        <dbReference type="PIRSR" id="PIRSR633697-1"/>
    </source>
</evidence>
<keyword evidence="3" id="KW-1015">Disulfide bond</keyword>
<keyword evidence="9" id="KW-1185">Reference proteome</keyword>
<evidence type="ECO:0000313" key="9">
    <source>
        <dbReference type="Proteomes" id="UP000269793"/>
    </source>
</evidence>
<comment type="similarity">
    <text evidence="1 5">Belongs to the RNase T2 family.</text>
</comment>
<evidence type="ECO:0000256" key="5">
    <source>
        <dbReference type="RuleBase" id="RU004328"/>
    </source>
</evidence>
<gene>
    <name evidence="8" type="primary">RNY1-A</name>
    <name evidence="8" type="ORF">DNF11_2713</name>
</gene>
<keyword evidence="7" id="KW-0732">Signal</keyword>
<feature type="active site" evidence="4">
    <location>
        <position position="176"/>
    </location>
</feature>
<sequence>MMRMLSAGVVALLGAALVNAKLYHNTTTYNHTCWLDKPVLSCSKEALNLAHLDSCCTETFGGLVAQTQFWDTHTGLEDKGQKLPDKHWTIHGLWPDFCNGSFTQYCDLKRQYDPRPSPPTQNGKENGTRVEPYKGPSIDTFIQDWGRTDLLEFMDTFWISQGSPNKDFWAHEFSKHGTCYSTFDIPCYGPKYREHEEVVDFFDTALSYYRKLPTYDWLAAAGIKPSNCTRYSLSNITSALEKRFGAKPYIGCSGPSFKDIEEGKHTNDTGNTVLNEVWYLNHVYGRVQDGRTKPVDSPTDTRCAASEHAILYPERAPSSLREVPKKYQHVFETK</sequence>
<dbReference type="GO" id="GO:0005576">
    <property type="term" value="C:extracellular region"/>
    <property type="evidence" value="ECO:0007669"/>
    <property type="project" value="TreeGrafter"/>
</dbReference>
<dbReference type="GO" id="GO:0003723">
    <property type="term" value="F:RNA binding"/>
    <property type="evidence" value="ECO:0007669"/>
    <property type="project" value="InterPro"/>
</dbReference>
<reference evidence="8 9" key="1">
    <citation type="submission" date="2018-10" db="EMBL/GenBank/DDBJ databases">
        <title>Complete genome sequence of Malassezia restricta CBS 7877.</title>
        <authorList>
            <person name="Morand S.C."/>
            <person name="Bertignac M."/>
            <person name="Iltis A."/>
            <person name="Kolder I."/>
            <person name="Pirovano W."/>
            <person name="Jourdain R."/>
            <person name="Clavaud C."/>
        </authorList>
    </citation>
    <scope>NUCLEOTIDE SEQUENCE [LARGE SCALE GENOMIC DNA]</scope>
    <source>
        <strain evidence="8 9">CBS 7877</strain>
    </source>
</reference>
<dbReference type="InterPro" id="IPR036430">
    <property type="entry name" value="RNase_T2-like_sf"/>
</dbReference>
<feature type="active site" evidence="4">
    <location>
        <position position="172"/>
    </location>
</feature>
<dbReference type="PANTHER" id="PTHR11240">
    <property type="entry name" value="RIBONUCLEASE T2"/>
    <property type="match status" value="1"/>
</dbReference>
<dbReference type="VEuPathDB" id="FungiDB:DNF11_2713"/>
<evidence type="ECO:0000256" key="1">
    <source>
        <dbReference type="ARBA" id="ARBA00007469"/>
    </source>
</evidence>
<dbReference type="InterPro" id="IPR033130">
    <property type="entry name" value="RNase_T2_His_AS_2"/>
</dbReference>
<evidence type="ECO:0000256" key="6">
    <source>
        <dbReference type="SAM" id="MobiDB-lite"/>
    </source>
</evidence>
<feature type="signal peptide" evidence="7">
    <location>
        <begin position="1"/>
        <end position="20"/>
    </location>
</feature>
<organism evidence="8 9">
    <name type="scientific">Malassezia restricta (strain ATCC 96810 / NBRC 103918 / CBS 7877)</name>
    <name type="common">Seborrheic dermatitis infection agent</name>
    <dbReference type="NCBI Taxonomy" id="425264"/>
    <lineage>
        <taxon>Eukaryota</taxon>
        <taxon>Fungi</taxon>
        <taxon>Dikarya</taxon>
        <taxon>Basidiomycota</taxon>
        <taxon>Ustilaginomycotina</taxon>
        <taxon>Malasseziomycetes</taxon>
        <taxon>Malasseziales</taxon>
        <taxon>Malasseziaceae</taxon>
        <taxon>Malassezia</taxon>
    </lineage>
</organism>
<feature type="region of interest" description="Disordered" evidence="6">
    <location>
        <begin position="113"/>
        <end position="134"/>
    </location>
</feature>